<evidence type="ECO:0000313" key="1">
    <source>
        <dbReference type="EMBL" id="PSJ37880.1"/>
    </source>
</evidence>
<dbReference type="Proteomes" id="UP000241167">
    <property type="component" value="Unassembled WGS sequence"/>
</dbReference>
<sequence>MADFRLKPTVGLIPGMTIQFAEGRWTGRSENEIGDGVAVTDEAFNSIAPLVLATCPGWTPDHRYGVYELGATACSELVQALRLEADRLRESTGEARSKANLLHGLANWLEPRCEARQPLSILGY</sequence>
<keyword evidence="2" id="KW-1185">Reference proteome</keyword>
<organism evidence="1 2">
    <name type="scientific">Allosphingosinicella deserti</name>
    <dbReference type="NCBI Taxonomy" id="2116704"/>
    <lineage>
        <taxon>Bacteria</taxon>
        <taxon>Pseudomonadati</taxon>
        <taxon>Pseudomonadota</taxon>
        <taxon>Alphaproteobacteria</taxon>
        <taxon>Sphingomonadales</taxon>
        <taxon>Sphingomonadaceae</taxon>
        <taxon>Allosphingosinicella</taxon>
    </lineage>
</organism>
<reference evidence="1 2" key="1">
    <citation type="submission" date="2018-03" db="EMBL/GenBank/DDBJ databases">
        <title>The draft genome of Sphingosinicella sp. GL-C-18.</title>
        <authorList>
            <person name="Liu L."/>
            <person name="Li L."/>
            <person name="Liang L."/>
            <person name="Zhang X."/>
            <person name="Wang T."/>
        </authorList>
    </citation>
    <scope>NUCLEOTIDE SEQUENCE [LARGE SCALE GENOMIC DNA]</scope>
    <source>
        <strain evidence="1 2">GL-C-18</strain>
    </source>
</reference>
<dbReference type="EMBL" id="PXYI01000007">
    <property type="protein sequence ID" value="PSJ37880.1"/>
    <property type="molecule type" value="Genomic_DNA"/>
</dbReference>
<evidence type="ECO:0000313" key="2">
    <source>
        <dbReference type="Proteomes" id="UP000241167"/>
    </source>
</evidence>
<protein>
    <submittedName>
        <fullName evidence="1">Uncharacterized protein</fullName>
    </submittedName>
</protein>
<comment type="caution">
    <text evidence="1">The sequence shown here is derived from an EMBL/GenBank/DDBJ whole genome shotgun (WGS) entry which is preliminary data.</text>
</comment>
<name>A0A2P7QIX0_9SPHN</name>
<accession>A0A2P7QIX0</accession>
<dbReference type="AlphaFoldDB" id="A0A2P7QIX0"/>
<proteinExistence type="predicted"/>
<gene>
    <name evidence="1" type="ORF">C7I55_19405</name>
</gene>